<gene>
    <name evidence="1" type="ORF">MNBD_GAMMA05-1933</name>
</gene>
<protein>
    <recommendedName>
        <fullName evidence="2">Ferric uptake regulation protein</fullName>
    </recommendedName>
</protein>
<dbReference type="AlphaFoldDB" id="A0A3B0WCI8"/>
<dbReference type="InterPro" id="IPR036390">
    <property type="entry name" value="WH_DNA-bd_sf"/>
</dbReference>
<dbReference type="CDD" id="cd07153">
    <property type="entry name" value="Fur_like"/>
    <property type="match status" value="1"/>
</dbReference>
<dbReference type="Gene3D" id="1.10.10.10">
    <property type="entry name" value="Winged helix-like DNA-binding domain superfamily/Winged helix DNA-binding domain"/>
    <property type="match status" value="1"/>
</dbReference>
<dbReference type="InterPro" id="IPR002481">
    <property type="entry name" value="FUR"/>
</dbReference>
<dbReference type="GO" id="GO:0008270">
    <property type="term" value="F:zinc ion binding"/>
    <property type="evidence" value="ECO:0007669"/>
    <property type="project" value="TreeGrafter"/>
</dbReference>
<dbReference type="SUPFAM" id="SSF46785">
    <property type="entry name" value="Winged helix' DNA-binding domain"/>
    <property type="match status" value="1"/>
</dbReference>
<dbReference type="GO" id="GO:1900376">
    <property type="term" value="P:regulation of secondary metabolite biosynthetic process"/>
    <property type="evidence" value="ECO:0007669"/>
    <property type="project" value="TreeGrafter"/>
</dbReference>
<dbReference type="Pfam" id="PF01475">
    <property type="entry name" value="FUR"/>
    <property type="match status" value="1"/>
</dbReference>
<dbReference type="PANTHER" id="PTHR33202:SF7">
    <property type="entry name" value="FERRIC UPTAKE REGULATION PROTEIN"/>
    <property type="match status" value="1"/>
</dbReference>
<dbReference type="PANTHER" id="PTHR33202">
    <property type="entry name" value="ZINC UPTAKE REGULATION PROTEIN"/>
    <property type="match status" value="1"/>
</dbReference>
<proteinExistence type="predicted"/>
<organism evidence="1">
    <name type="scientific">hydrothermal vent metagenome</name>
    <dbReference type="NCBI Taxonomy" id="652676"/>
    <lineage>
        <taxon>unclassified sequences</taxon>
        <taxon>metagenomes</taxon>
        <taxon>ecological metagenomes</taxon>
    </lineage>
</organism>
<accession>A0A3B0WCI8</accession>
<evidence type="ECO:0008006" key="2">
    <source>
        <dbReference type="Google" id="ProtNLM"/>
    </source>
</evidence>
<dbReference type="GO" id="GO:0003700">
    <property type="term" value="F:DNA-binding transcription factor activity"/>
    <property type="evidence" value="ECO:0007669"/>
    <property type="project" value="InterPro"/>
</dbReference>
<dbReference type="InterPro" id="IPR036388">
    <property type="entry name" value="WH-like_DNA-bd_sf"/>
</dbReference>
<sequence>MNNLNFRFPLERSEVVSLLQHYKISPTRQRVEIAEFLFQRPQHLSAEKILDGVTDAGNRVSRATVYNTMGLFTNKGVVREVLIDRERVFYDTNTEIHQHLYNVDTGELTDIYDAEMDMISEPNLPDGLRIIDTDVVFKVTSK</sequence>
<reference evidence="1" key="1">
    <citation type="submission" date="2018-06" db="EMBL/GenBank/DDBJ databases">
        <authorList>
            <person name="Zhirakovskaya E."/>
        </authorList>
    </citation>
    <scope>NUCLEOTIDE SEQUENCE</scope>
</reference>
<evidence type="ECO:0000313" key="1">
    <source>
        <dbReference type="EMBL" id="VAW53021.1"/>
    </source>
</evidence>
<dbReference type="EMBL" id="UOFE01000031">
    <property type="protein sequence ID" value="VAW53021.1"/>
    <property type="molecule type" value="Genomic_DNA"/>
</dbReference>
<name>A0A3B0WCI8_9ZZZZ</name>
<dbReference type="GO" id="GO:0045892">
    <property type="term" value="P:negative regulation of DNA-templated transcription"/>
    <property type="evidence" value="ECO:0007669"/>
    <property type="project" value="TreeGrafter"/>
</dbReference>
<dbReference type="GO" id="GO:0000976">
    <property type="term" value="F:transcription cis-regulatory region binding"/>
    <property type="evidence" value="ECO:0007669"/>
    <property type="project" value="TreeGrafter"/>
</dbReference>